<evidence type="ECO:0000313" key="1">
    <source>
        <dbReference type="EMBL" id="KUJ56681.1"/>
    </source>
</evidence>
<dbReference type="EMBL" id="LMAI01000004">
    <property type="protein sequence ID" value="KUJ56681.1"/>
    <property type="molecule type" value="Genomic_DNA"/>
</dbReference>
<sequence>MSIFKIFKKRSSESIVKLNDIDIKDLFLTPFNQRDHSWILEFNQALKRHSFTKLNPENIEDEIGMHYLNLSLDNQDNSNNLEFYVNTCLENGVGISISETKEKSDWIFSYGDLLNYSINGMFYSGEISQPFAGKVTDKYIHNREARIGQPSEKFLPEIARKNIRNFLFTFNLENVKTALIWWVDNNSLTLAFNIVPEQLLNYKEENFQSLLQFLSWYLPNQYNVIFIRETEDFVEL</sequence>
<proteinExistence type="predicted"/>
<name>A0A117KBX4_9FLAO</name>
<evidence type="ECO:0000313" key="2">
    <source>
        <dbReference type="Proteomes" id="UP000054388"/>
    </source>
</evidence>
<protein>
    <submittedName>
        <fullName evidence="1">Uncharacterized protein</fullName>
    </submittedName>
</protein>
<organism evidence="1 2">
    <name type="scientific">Chryseobacterium aquaticum subsp. greenlandense</name>
    <dbReference type="NCBI Taxonomy" id="345663"/>
    <lineage>
        <taxon>Bacteria</taxon>
        <taxon>Pseudomonadati</taxon>
        <taxon>Bacteroidota</taxon>
        <taxon>Flavobacteriia</taxon>
        <taxon>Flavobacteriales</taxon>
        <taxon>Weeksellaceae</taxon>
        <taxon>Chryseobacterium group</taxon>
        <taxon>Chryseobacterium</taxon>
    </lineage>
</organism>
<dbReference type="RefSeq" id="WP_059136595.1">
    <property type="nucleotide sequence ID" value="NZ_LMAI01000004.1"/>
</dbReference>
<comment type="caution">
    <text evidence="1">The sequence shown here is derived from an EMBL/GenBank/DDBJ whole genome shotgun (WGS) entry which is preliminary data.</text>
</comment>
<dbReference type="Proteomes" id="UP000054388">
    <property type="component" value="Unassembled WGS sequence"/>
</dbReference>
<gene>
    <name evidence="1" type="ORF">AR686_08990</name>
</gene>
<accession>A0A117KBX4</accession>
<reference evidence="1 2" key="1">
    <citation type="submission" date="2015-10" db="EMBL/GenBank/DDBJ databases">
        <title>Genome sequence of Chryseobacterium greenlandense.</title>
        <authorList>
            <person name="Newman J."/>
            <person name="Fischer K."/>
            <person name="Miller J."/>
        </authorList>
    </citation>
    <scope>NUCLEOTIDE SEQUENCE [LARGE SCALE GENOMIC DNA]</scope>
    <source>
        <strain evidence="1 2">UMB34</strain>
    </source>
</reference>
<dbReference type="AlphaFoldDB" id="A0A117KBX4"/>